<dbReference type="AlphaFoldDB" id="A0A8C4SS59"/>
<reference evidence="11" key="2">
    <citation type="submission" date="2025-09" db="UniProtKB">
        <authorList>
            <consortium name="Ensembl"/>
        </authorList>
    </citation>
    <scope>IDENTIFICATION</scope>
</reference>
<reference evidence="11" key="1">
    <citation type="submission" date="2025-08" db="UniProtKB">
        <authorList>
            <consortium name="Ensembl"/>
        </authorList>
    </citation>
    <scope>IDENTIFICATION</scope>
</reference>
<evidence type="ECO:0000256" key="9">
    <source>
        <dbReference type="SAM" id="SignalP"/>
    </source>
</evidence>
<keyword evidence="7" id="KW-0547">Nucleotide-binding</keyword>
<dbReference type="InterPro" id="IPR049337">
    <property type="entry name" value="TOR1A_C"/>
</dbReference>
<dbReference type="GeneTree" id="ENSGT00950000182888"/>
<evidence type="ECO:0000313" key="12">
    <source>
        <dbReference type="Proteomes" id="UP000694620"/>
    </source>
</evidence>
<proteinExistence type="inferred from homology"/>
<accession>A0A8C4SS59</accession>
<comment type="similarity">
    <text evidence="2 6">Belongs to the ClpA/ClpB family. Torsin subfamily.</text>
</comment>
<evidence type="ECO:0000256" key="1">
    <source>
        <dbReference type="ARBA" id="ARBA00004319"/>
    </source>
</evidence>
<feature type="domain" description="Torsin-1A C-terminal" evidence="10">
    <location>
        <begin position="279"/>
        <end position="336"/>
    </location>
</feature>
<keyword evidence="12" id="KW-1185">Reference proteome</keyword>
<protein>
    <recommendedName>
        <fullName evidence="6">Torsin</fullName>
    </recommendedName>
</protein>
<keyword evidence="7" id="KW-0067">ATP-binding</keyword>
<dbReference type="Proteomes" id="UP000694620">
    <property type="component" value="Unassembled WGS sequence"/>
</dbReference>
<dbReference type="FunFam" id="3.40.50.300:FF:001719">
    <property type="entry name" value="Torsin"/>
    <property type="match status" value="1"/>
</dbReference>
<keyword evidence="3 9" id="KW-0732">Signal</keyword>
<organism evidence="11 12">
    <name type="scientific">Erpetoichthys calabaricus</name>
    <name type="common">Rope fish</name>
    <name type="synonym">Calamoichthys calabaricus</name>
    <dbReference type="NCBI Taxonomy" id="27687"/>
    <lineage>
        <taxon>Eukaryota</taxon>
        <taxon>Metazoa</taxon>
        <taxon>Chordata</taxon>
        <taxon>Craniata</taxon>
        <taxon>Vertebrata</taxon>
        <taxon>Euteleostomi</taxon>
        <taxon>Actinopterygii</taxon>
        <taxon>Polypteriformes</taxon>
        <taxon>Polypteridae</taxon>
        <taxon>Erpetoichthys</taxon>
    </lineage>
</organism>
<dbReference type="GO" id="GO:0071763">
    <property type="term" value="P:nuclear membrane organization"/>
    <property type="evidence" value="ECO:0007669"/>
    <property type="project" value="TreeGrafter"/>
</dbReference>
<evidence type="ECO:0000256" key="4">
    <source>
        <dbReference type="ARBA" id="ARBA00022824"/>
    </source>
</evidence>
<evidence type="ECO:0000313" key="11">
    <source>
        <dbReference type="Ensembl" id="ENSECRP00000021892.1"/>
    </source>
</evidence>
<keyword evidence="8" id="KW-0472">Membrane</keyword>
<evidence type="ECO:0000256" key="7">
    <source>
        <dbReference type="PIRSR" id="PIRSR038079-1"/>
    </source>
</evidence>
<keyword evidence="8" id="KW-0812">Transmembrane</keyword>
<keyword evidence="4 6" id="KW-0256">Endoplasmic reticulum</keyword>
<evidence type="ECO:0000256" key="6">
    <source>
        <dbReference type="PIRNR" id="PIRNR038079"/>
    </source>
</evidence>
<keyword evidence="8" id="KW-1133">Transmembrane helix</keyword>
<dbReference type="GO" id="GO:0016887">
    <property type="term" value="F:ATP hydrolysis activity"/>
    <property type="evidence" value="ECO:0007669"/>
    <property type="project" value="InterPro"/>
</dbReference>
<name>A0A8C4SS59_ERPCA</name>
<dbReference type="Ensembl" id="ENSECRT00000022363.1">
    <property type="protein sequence ID" value="ENSECRP00000021892.1"/>
    <property type="gene ID" value="ENSECRG00000014791.1"/>
</dbReference>
<evidence type="ECO:0000256" key="8">
    <source>
        <dbReference type="SAM" id="Phobius"/>
    </source>
</evidence>
<evidence type="ECO:0000256" key="2">
    <source>
        <dbReference type="ARBA" id="ARBA00006235"/>
    </source>
</evidence>
<feature type="signal peptide" evidence="9">
    <location>
        <begin position="1"/>
        <end position="22"/>
    </location>
</feature>
<dbReference type="Gene3D" id="3.40.50.300">
    <property type="entry name" value="P-loop containing nucleotide triphosphate hydrolases"/>
    <property type="match status" value="1"/>
</dbReference>
<keyword evidence="5" id="KW-0325">Glycoprotein</keyword>
<comment type="subcellular location">
    <subcellularLocation>
        <location evidence="1 6">Endoplasmic reticulum lumen</location>
    </subcellularLocation>
</comment>
<dbReference type="OrthoDB" id="19623at2759"/>
<feature type="binding site" evidence="7">
    <location>
        <begin position="109"/>
        <end position="116"/>
    </location>
    <ligand>
        <name>ATP</name>
        <dbReference type="ChEBI" id="CHEBI:30616"/>
    </ligand>
</feature>
<evidence type="ECO:0000256" key="3">
    <source>
        <dbReference type="ARBA" id="ARBA00022729"/>
    </source>
</evidence>
<dbReference type="InterPro" id="IPR010448">
    <property type="entry name" value="Torsin"/>
</dbReference>
<dbReference type="PANTHER" id="PTHR10760">
    <property type="entry name" value="TORSIN"/>
    <property type="match status" value="1"/>
</dbReference>
<feature type="chain" id="PRO_5034337219" description="Torsin" evidence="9">
    <location>
        <begin position="23"/>
        <end position="339"/>
    </location>
</feature>
<dbReference type="PANTHER" id="PTHR10760:SF14">
    <property type="entry name" value="TORSIN-1B"/>
    <property type="match status" value="1"/>
</dbReference>
<dbReference type="PIRSF" id="PIRSF038079">
    <property type="entry name" value="Torsin_2A"/>
    <property type="match status" value="1"/>
</dbReference>
<gene>
    <name evidence="11" type="primary">TOR1B</name>
    <name evidence="11" type="synonym">LOC114642607</name>
</gene>
<dbReference type="GO" id="GO:0005635">
    <property type="term" value="C:nuclear envelope"/>
    <property type="evidence" value="ECO:0007669"/>
    <property type="project" value="TreeGrafter"/>
</dbReference>
<dbReference type="GO" id="GO:0019894">
    <property type="term" value="F:kinesin binding"/>
    <property type="evidence" value="ECO:0007669"/>
    <property type="project" value="TreeGrafter"/>
</dbReference>
<dbReference type="GO" id="GO:0034504">
    <property type="term" value="P:protein localization to nucleus"/>
    <property type="evidence" value="ECO:0007669"/>
    <property type="project" value="TreeGrafter"/>
</dbReference>
<feature type="transmembrane region" description="Helical" evidence="8">
    <location>
        <begin position="32"/>
        <end position="52"/>
    </location>
</feature>
<dbReference type="GO" id="GO:0005788">
    <property type="term" value="C:endoplasmic reticulum lumen"/>
    <property type="evidence" value="ECO:0007669"/>
    <property type="project" value="UniProtKB-SubCell"/>
</dbReference>
<dbReference type="SUPFAM" id="SSF52540">
    <property type="entry name" value="P-loop containing nucleoside triphosphate hydrolases"/>
    <property type="match status" value="1"/>
</dbReference>
<dbReference type="Pfam" id="PF21376">
    <property type="entry name" value="TOR1A_C"/>
    <property type="match status" value="1"/>
</dbReference>
<dbReference type="InterPro" id="IPR017378">
    <property type="entry name" value="Torsin_1/2"/>
</dbReference>
<dbReference type="GO" id="GO:0005524">
    <property type="term" value="F:ATP binding"/>
    <property type="evidence" value="ECO:0007669"/>
    <property type="project" value="UniProtKB-KW"/>
</dbReference>
<dbReference type="InterPro" id="IPR027417">
    <property type="entry name" value="P-loop_NTPase"/>
</dbReference>
<evidence type="ECO:0000259" key="10">
    <source>
        <dbReference type="Pfam" id="PF21376"/>
    </source>
</evidence>
<evidence type="ECO:0000256" key="5">
    <source>
        <dbReference type="ARBA" id="ARBA00023180"/>
    </source>
</evidence>
<dbReference type="Pfam" id="PF06309">
    <property type="entry name" value="Torsin"/>
    <property type="match status" value="1"/>
</dbReference>
<sequence>MGPGRLAALAWLVFTTLSSTAAIEPISTSIAVGMAAALTGLLAAYPNLLYFFQECCRDEWVSLNATGLKVDLEEKLFGQHLASRVILKAVTGFLSHENPKKPLVLSLHGWSGTGKNYVSQMIANNLYRKGMRSGFVHQFIATAHFPHAENVDVYKEQLQQWIKGNVSSCPRSLFIFDEMDKLHPGLIDGIKPYLDYYEHVDGVSYRQAIFIFLSNAGGEKINKVALDFWNDGRQREEIQLSDLEAAVSLDVFNSKQSGFWHTSIIDKNLVDFFVPFLPLEYKHVQKCVREELKVRGKAVNEDTVSVVAKEMTYFPKQERVFSDKGCKIVEKKLDYYLED</sequence>